<name>A0A9P4V616_9PLEO</name>
<dbReference type="AlphaFoldDB" id="A0A9P4V616"/>
<keyword evidence="3" id="KW-1185">Reference proteome</keyword>
<dbReference type="PANTHER" id="PTHR12755:SF3">
    <property type="entry name" value="POLYNUCLEOTIDE 5'-HYDROXYL-KINASE NOL9"/>
    <property type="match status" value="1"/>
</dbReference>
<comment type="caution">
    <text evidence="2">The sequence shown here is derived from an EMBL/GenBank/DDBJ whole genome shotgun (WGS) entry which is preliminary data.</text>
</comment>
<evidence type="ECO:0000256" key="1">
    <source>
        <dbReference type="ARBA" id="ARBA00011003"/>
    </source>
</evidence>
<organism evidence="2 3">
    <name type="scientific">Polyplosphaeria fusca</name>
    <dbReference type="NCBI Taxonomy" id="682080"/>
    <lineage>
        <taxon>Eukaryota</taxon>
        <taxon>Fungi</taxon>
        <taxon>Dikarya</taxon>
        <taxon>Ascomycota</taxon>
        <taxon>Pezizomycotina</taxon>
        <taxon>Dothideomycetes</taxon>
        <taxon>Pleosporomycetidae</taxon>
        <taxon>Pleosporales</taxon>
        <taxon>Tetraplosphaeriaceae</taxon>
        <taxon>Polyplosphaeria</taxon>
    </lineage>
</organism>
<dbReference type="SUPFAM" id="SSF52540">
    <property type="entry name" value="P-loop containing nucleoside triphosphate hydrolases"/>
    <property type="match status" value="2"/>
</dbReference>
<accession>A0A9P4V616</accession>
<dbReference type="GO" id="GO:0000448">
    <property type="term" value="P:cleavage in ITS2 between 5.8S rRNA and LSU-rRNA of tricistronic rRNA transcript (SSU-rRNA, 5.8S rRNA, LSU-rRNA)"/>
    <property type="evidence" value="ECO:0007669"/>
    <property type="project" value="TreeGrafter"/>
</dbReference>
<dbReference type="Gene3D" id="3.40.50.300">
    <property type="entry name" value="P-loop containing nucleotide triphosphate hydrolases"/>
    <property type="match status" value="1"/>
</dbReference>
<dbReference type="PANTHER" id="PTHR12755">
    <property type="entry name" value="CLEAVAGE/POLYADENYLATION FACTOR IA SUBUNIT CLP1P"/>
    <property type="match status" value="1"/>
</dbReference>
<dbReference type="GO" id="GO:0051731">
    <property type="term" value="F:polynucleotide 5'-hydroxyl-kinase activity"/>
    <property type="evidence" value="ECO:0007669"/>
    <property type="project" value="InterPro"/>
</dbReference>
<proteinExistence type="inferred from homology"/>
<dbReference type="Proteomes" id="UP000799444">
    <property type="component" value="Unassembled WGS sequence"/>
</dbReference>
<reference evidence="2" key="1">
    <citation type="journal article" date="2020" name="Stud. Mycol.">
        <title>101 Dothideomycetes genomes: a test case for predicting lifestyles and emergence of pathogens.</title>
        <authorList>
            <person name="Haridas S."/>
            <person name="Albert R."/>
            <person name="Binder M."/>
            <person name="Bloem J."/>
            <person name="Labutti K."/>
            <person name="Salamov A."/>
            <person name="Andreopoulos B."/>
            <person name="Baker S."/>
            <person name="Barry K."/>
            <person name="Bills G."/>
            <person name="Bluhm B."/>
            <person name="Cannon C."/>
            <person name="Castanera R."/>
            <person name="Culley D."/>
            <person name="Daum C."/>
            <person name="Ezra D."/>
            <person name="Gonzalez J."/>
            <person name="Henrissat B."/>
            <person name="Kuo A."/>
            <person name="Liang C."/>
            <person name="Lipzen A."/>
            <person name="Lutzoni F."/>
            <person name="Magnuson J."/>
            <person name="Mondo S."/>
            <person name="Nolan M."/>
            <person name="Ohm R."/>
            <person name="Pangilinan J."/>
            <person name="Park H.-J."/>
            <person name="Ramirez L."/>
            <person name="Alfaro M."/>
            <person name="Sun H."/>
            <person name="Tritt A."/>
            <person name="Yoshinaga Y."/>
            <person name="Zwiers L.-H."/>
            <person name="Turgeon B."/>
            <person name="Goodwin S."/>
            <person name="Spatafora J."/>
            <person name="Crous P."/>
            <person name="Grigoriev I."/>
        </authorList>
    </citation>
    <scope>NUCLEOTIDE SEQUENCE</scope>
    <source>
        <strain evidence="2">CBS 125425</strain>
    </source>
</reference>
<dbReference type="InterPro" id="IPR045116">
    <property type="entry name" value="Clp1/Grc3"/>
</dbReference>
<dbReference type="GO" id="GO:0005634">
    <property type="term" value="C:nucleus"/>
    <property type="evidence" value="ECO:0007669"/>
    <property type="project" value="TreeGrafter"/>
</dbReference>
<dbReference type="InterPro" id="IPR027417">
    <property type="entry name" value="P-loop_NTPase"/>
</dbReference>
<evidence type="ECO:0000313" key="2">
    <source>
        <dbReference type="EMBL" id="KAF2738031.1"/>
    </source>
</evidence>
<comment type="similarity">
    <text evidence="1">Belongs to the Clp1 family. NOL9/GRC3 subfamily.</text>
</comment>
<protein>
    <submittedName>
        <fullName evidence="2">Uncharacterized protein</fullName>
    </submittedName>
</protein>
<sequence length="540" mass="60258">MGSYRMSILKGAISINAANLAAETGQEGFDVFNPSTHSLMVMRGLDEESHIKLSDSTEIQSLATLAPKFGRIWSGTPDNPPDRSFEFVKELYHGVLERPLSVLRIPPQWTSQIESCASNSNSTVIIGPPGSGKSTFATQLVNRTLTGFGKKEPPKSHVYFLDLDQLNPKYSAQGLVSLLKLSVPTLGPTFTHPVTVPGSGRTTIKAHAVPVNHTFFSQEYFLACVEDLCQSFRYRNATDPAPLVVDIAGSLFLEHRSLLVRLLGSIKPERVLCLYPYAAPSHGDPFDGELFQAASDNHSLYSELFFSFPTRDLPQKQGDLREMSAVSHFHLAPSSDSSHLSWENQTLEQKSPWQFCYEKTVIRKQCFIGFLLLGEWISPSVVGQLLNVSVVHIARTCDPDVQSKFETLPRTEDKMRLPYFPPNSSNYGEPLDPRTSHIVCTALVRGFHLKKKFVELLIPPSLEDVIKTLKPEETVIVAGCNENPGWAYMESTYAALNEAAKNGVKLEDAVREMELDPHVMSREDYERLGHLVTMRRMRFA</sequence>
<dbReference type="EMBL" id="ML996112">
    <property type="protein sequence ID" value="KAF2738031.1"/>
    <property type="molecule type" value="Genomic_DNA"/>
</dbReference>
<evidence type="ECO:0000313" key="3">
    <source>
        <dbReference type="Proteomes" id="UP000799444"/>
    </source>
</evidence>
<dbReference type="OrthoDB" id="4054781at2759"/>
<gene>
    <name evidence="2" type="ORF">EJ04DRAFT_487290</name>
</gene>